<evidence type="ECO:0000256" key="9">
    <source>
        <dbReference type="PROSITE-ProRule" id="PRU00339"/>
    </source>
</evidence>
<comment type="catalytic activity">
    <reaction evidence="1">
        <text>ATP + protein L-histidine = ADP + protein N-phospho-L-histidine.</text>
        <dbReference type="EC" id="2.7.13.3"/>
    </reaction>
</comment>
<keyword evidence="11" id="KW-0732">Signal</keyword>
<dbReference type="Pfam" id="PF07730">
    <property type="entry name" value="HisKA_3"/>
    <property type="match status" value="1"/>
</dbReference>
<dbReference type="CDD" id="cd16917">
    <property type="entry name" value="HATPase_UhpB-NarQ-NarX-like"/>
    <property type="match status" value="1"/>
</dbReference>
<evidence type="ECO:0000256" key="2">
    <source>
        <dbReference type="ARBA" id="ARBA00012438"/>
    </source>
</evidence>
<dbReference type="InterPro" id="IPR019734">
    <property type="entry name" value="TPR_rpt"/>
</dbReference>
<dbReference type="InterPro" id="IPR003594">
    <property type="entry name" value="HATPase_dom"/>
</dbReference>
<protein>
    <recommendedName>
        <fullName evidence="2">histidine kinase</fullName>
        <ecNumber evidence="2">2.7.13.3</ecNumber>
    </recommendedName>
</protein>
<dbReference type="Gene3D" id="3.30.565.10">
    <property type="entry name" value="Histidine kinase-like ATPase, C-terminal domain"/>
    <property type="match status" value="1"/>
</dbReference>
<dbReference type="RefSeq" id="WP_377125434.1">
    <property type="nucleotide sequence ID" value="NZ_JBHUON010000007.1"/>
</dbReference>
<evidence type="ECO:0000256" key="8">
    <source>
        <dbReference type="ARBA" id="ARBA00023012"/>
    </source>
</evidence>
<keyword evidence="3" id="KW-0597">Phosphoprotein</keyword>
<keyword evidence="5" id="KW-0547">Nucleotide-binding</keyword>
<feature type="repeat" description="TPR" evidence="9">
    <location>
        <begin position="182"/>
        <end position="215"/>
    </location>
</feature>
<feature type="transmembrane region" description="Helical" evidence="10">
    <location>
        <begin position="428"/>
        <end position="447"/>
    </location>
</feature>
<dbReference type="SMART" id="SM00028">
    <property type="entry name" value="TPR"/>
    <property type="match status" value="5"/>
</dbReference>
<dbReference type="InterPro" id="IPR036890">
    <property type="entry name" value="HATPase_C_sf"/>
</dbReference>
<dbReference type="PROSITE" id="PS50109">
    <property type="entry name" value="HIS_KIN"/>
    <property type="match status" value="1"/>
</dbReference>
<evidence type="ECO:0000256" key="10">
    <source>
        <dbReference type="SAM" id="Phobius"/>
    </source>
</evidence>
<organism evidence="13 14">
    <name type="scientific">Mucilaginibacter antarcticus</name>
    <dbReference type="NCBI Taxonomy" id="1855725"/>
    <lineage>
        <taxon>Bacteria</taxon>
        <taxon>Pseudomonadati</taxon>
        <taxon>Bacteroidota</taxon>
        <taxon>Sphingobacteriia</taxon>
        <taxon>Sphingobacteriales</taxon>
        <taxon>Sphingobacteriaceae</taxon>
        <taxon>Mucilaginibacter</taxon>
    </lineage>
</organism>
<dbReference type="PANTHER" id="PTHR24421">
    <property type="entry name" value="NITRATE/NITRITE SENSOR PROTEIN NARX-RELATED"/>
    <property type="match status" value="1"/>
</dbReference>
<evidence type="ECO:0000256" key="4">
    <source>
        <dbReference type="ARBA" id="ARBA00022679"/>
    </source>
</evidence>
<keyword evidence="4" id="KW-0808">Transferase</keyword>
<evidence type="ECO:0000313" key="14">
    <source>
        <dbReference type="Proteomes" id="UP001597601"/>
    </source>
</evidence>
<keyword evidence="14" id="KW-1185">Reference proteome</keyword>
<dbReference type="Pfam" id="PF13424">
    <property type="entry name" value="TPR_12"/>
    <property type="match status" value="1"/>
</dbReference>
<feature type="domain" description="Histidine kinase" evidence="12">
    <location>
        <begin position="590"/>
        <end position="677"/>
    </location>
</feature>
<dbReference type="InterPro" id="IPR011990">
    <property type="entry name" value="TPR-like_helical_dom_sf"/>
</dbReference>
<feature type="signal peptide" evidence="11">
    <location>
        <begin position="1"/>
        <end position="17"/>
    </location>
</feature>
<sequence length="677" mass="76325">MKKIVLLLFLIPNICFAQRERTIDSLIDQAKKSFFSDYNKTIALSSRAIKLSRISKNFAKEATAYNIKGLGHQFKGELDSALASLQRAQVLAAKVNDPLLSGKISGSLGSTFFRLGKYDKSLYYGFEGLKFMEKARDTSGIARLMADIANSFIMQKLYNKAIEYLMRAIVLAQKANENAATGNFYNSLGVTYNNMSRLSEAEAAFQKALKIFKANNNIKGQLSTIVNVSELNNLLKRPVSIPDLMNGEKIAIQLEDKQRLGEIYNLLSQEYRRRGNTVEALKYIELSIKYEESAKDIDNLIGALKEQSFLYSDTKLFEKAYETRMRISVLQDSLYNTKVLRQLHETEVKYETEKKQRQIELLNKQSTIQGLEINNKELLLNNQSLTLRETRQHLRSKNLEAKAKGQQVVLLNKENTIQKLSIASRNQTIGVIAGLFLLAAMFSGLFYSRTKLKQKALLQAQMLAQQETLTRAVIEAEEKERQRIASDLHDGVGQLFSAVKMNMNGLFDRIEIKREEDRFLVEKTMALVDESCKEVRSISHQMMPNNILLRSGISSDVKSFIEKLDSESLKVNLEANGFKDRIESNVEVVLYRVIQESVNNVIKHAKATQLDIILSRTGDGINVLIKDNGVGFNLADRSSFDGIGLGNIETRIEYLKGKVVYNSAPGKGTQVNVSVPI</sequence>
<keyword evidence="6" id="KW-0418">Kinase</keyword>
<evidence type="ECO:0000256" key="6">
    <source>
        <dbReference type="ARBA" id="ARBA00022777"/>
    </source>
</evidence>
<evidence type="ECO:0000259" key="12">
    <source>
        <dbReference type="PROSITE" id="PS50109"/>
    </source>
</evidence>
<dbReference type="Gene3D" id="1.25.40.10">
    <property type="entry name" value="Tetratricopeptide repeat domain"/>
    <property type="match status" value="2"/>
</dbReference>
<dbReference type="EMBL" id="JBHUON010000007">
    <property type="protein sequence ID" value="MFD2864628.1"/>
    <property type="molecule type" value="Genomic_DNA"/>
</dbReference>
<dbReference type="Gene3D" id="1.20.5.1930">
    <property type="match status" value="1"/>
</dbReference>
<reference evidence="14" key="1">
    <citation type="journal article" date="2019" name="Int. J. Syst. Evol. Microbiol.">
        <title>The Global Catalogue of Microorganisms (GCM) 10K type strain sequencing project: providing services to taxonomists for standard genome sequencing and annotation.</title>
        <authorList>
            <consortium name="The Broad Institute Genomics Platform"/>
            <consortium name="The Broad Institute Genome Sequencing Center for Infectious Disease"/>
            <person name="Wu L."/>
            <person name="Ma J."/>
        </authorList>
    </citation>
    <scope>NUCLEOTIDE SEQUENCE [LARGE SCALE GENOMIC DNA]</scope>
    <source>
        <strain evidence="14">KCTC 52232</strain>
    </source>
</reference>
<keyword evidence="7" id="KW-0067">ATP-binding</keyword>
<keyword evidence="8" id="KW-0902">Two-component regulatory system</keyword>
<dbReference type="Pfam" id="PF02518">
    <property type="entry name" value="HATPase_c"/>
    <property type="match status" value="1"/>
</dbReference>
<gene>
    <name evidence="13" type="ORF">ACFSYC_08000</name>
</gene>
<feature type="chain" id="PRO_5047502856" description="histidine kinase" evidence="11">
    <location>
        <begin position="18"/>
        <end position="677"/>
    </location>
</feature>
<evidence type="ECO:0000313" key="13">
    <source>
        <dbReference type="EMBL" id="MFD2864628.1"/>
    </source>
</evidence>
<comment type="caution">
    <text evidence="13">The sequence shown here is derived from an EMBL/GenBank/DDBJ whole genome shotgun (WGS) entry which is preliminary data.</text>
</comment>
<name>A0ABW5XRQ8_9SPHI</name>
<evidence type="ECO:0000256" key="7">
    <source>
        <dbReference type="ARBA" id="ARBA00022840"/>
    </source>
</evidence>
<evidence type="ECO:0000256" key="3">
    <source>
        <dbReference type="ARBA" id="ARBA00022553"/>
    </source>
</evidence>
<dbReference type="PANTHER" id="PTHR24421:SF10">
    <property type="entry name" value="NITRATE_NITRITE SENSOR PROTEIN NARQ"/>
    <property type="match status" value="1"/>
</dbReference>
<keyword evidence="10" id="KW-0812">Transmembrane</keyword>
<keyword evidence="9" id="KW-0802">TPR repeat</keyword>
<dbReference type="InterPro" id="IPR011712">
    <property type="entry name" value="Sig_transdc_His_kin_sub3_dim/P"/>
</dbReference>
<evidence type="ECO:0000256" key="1">
    <source>
        <dbReference type="ARBA" id="ARBA00000085"/>
    </source>
</evidence>
<dbReference type="PROSITE" id="PS50005">
    <property type="entry name" value="TPR"/>
    <property type="match status" value="1"/>
</dbReference>
<dbReference type="InterPro" id="IPR050482">
    <property type="entry name" value="Sensor_HK_TwoCompSys"/>
</dbReference>
<dbReference type="Proteomes" id="UP001597601">
    <property type="component" value="Unassembled WGS sequence"/>
</dbReference>
<proteinExistence type="predicted"/>
<evidence type="ECO:0000256" key="11">
    <source>
        <dbReference type="SAM" id="SignalP"/>
    </source>
</evidence>
<dbReference type="SUPFAM" id="SSF48452">
    <property type="entry name" value="TPR-like"/>
    <property type="match status" value="2"/>
</dbReference>
<evidence type="ECO:0000256" key="5">
    <source>
        <dbReference type="ARBA" id="ARBA00022741"/>
    </source>
</evidence>
<keyword evidence="10" id="KW-1133">Transmembrane helix</keyword>
<dbReference type="SUPFAM" id="SSF55874">
    <property type="entry name" value="ATPase domain of HSP90 chaperone/DNA topoisomerase II/histidine kinase"/>
    <property type="match status" value="1"/>
</dbReference>
<dbReference type="EC" id="2.7.13.3" evidence="2"/>
<accession>A0ABW5XRQ8</accession>
<dbReference type="InterPro" id="IPR005467">
    <property type="entry name" value="His_kinase_dom"/>
</dbReference>
<keyword evidence="10" id="KW-0472">Membrane</keyword>